<reference evidence="2" key="1">
    <citation type="submission" date="2019-09" db="EMBL/GenBank/DDBJ databases">
        <title>Organ-specific transcriptomic study of the physiology of the cattle tick, Rhipicephalus microplus.</title>
        <authorList>
            <person name="Tirloni L."/>
            <person name="Braz G."/>
            <person name="Gandara A.C.P."/>
            <person name="Sabadin G.A."/>
            <person name="da Silva R.M."/>
            <person name="Guizzo M.G."/>
            <person name="Machado J.A."/>
            <person name="Costa E.P."/>
            <person name="Gomes H.F."/>
            <person name="Moraes J."/>
            <person name="Mota M.B.S."/>
            <person name="Mesquita R.D."/>
            <person name="Alvarenga P.H."/>
            <person name="Alves F."/>
            <person name="Seixas A."/>
            <person name="da Fonseca R.N."/>
            <person name="Fogaca A."/>
            <person name="Logullo C."/>
            <person name="Tanaka A."/>
            <person name="Daffre S."/>
            <person name="Termignoni C."/>
            <person name="Vaz I.S.Jr."/>
            <person name="Oliveira P.L."/>
            <person name="Ribeiro J.M."/>
        </authorList>
    </citation>
    <scope>NUCLEOTIDE SEQUENCE</scope>
    <source>
        <strain evidence="2">Porto Alegre</strain>
    </source>
</reference>
<organism evidence="2">
    <name type="scientific">Rhipicephalus microplus</name>
    <name type="common">Cattle tick</name>
    <name type="synonym">Boophilus microplus</name>
    <dbReference type="NCBI Taxonomy" id="6941"/>
    <lineage>
        <taxon>Eukaryota</taxon>
        <taxon>Metazoa</taxon>
        <taxon>Ecdysozoa</taxon>
        <taxon>Arthropoda</taxon>
        <taxon>Chelicerata</taxon>
        <taxon>Arachnida</taxon>
        <taxon>Acari</taxon>
        <taxon>Parasitiformes</taxon>
        <taxon>Ixodida</taxon>
        <taxon>Ixodoidea</taxon>
        <taxon>Ixodidae</taxon>
        <taxon>Rhipicephalinae</taxon>
        <taxon>Rhipicephalus</taxon>
        <taxon>Boophilus</taxon>
    </lineage>
</organism>
<evidence type="ECO:0000313" key="2">
    <source>
        <dbReference type="EMBL" id="NOV43379.1"/>
    </source>
</evidence>
<proteinExistence type="predicted"/>
<keyword evidence="1" id="KW-0732">Signal</keyword>
<sequence>MFCFSFFFFFAHFTASCLQSVDSTSTVILQKARCKGFASSEFHKRIQYESNIGVTKSNALTNLILFDSFQIGSEAF</sequence>
<feature type="chain" id="PRO_5026812991" evidence="1">
    <location>
        <begin position="24"/>
        <end position="76"/>
    </location>
</feature>
<accession>A0A6M2DB89</accession>
<feature type="signal peptide" evidence="1">
    <location>
        <begin position="1"/>
        <end position="23"/>
    </location>
</feature>
<evidence type="ECO:0000256" key="1">
    <source>
        <dbReference type="SAM" id="SignalP"/>
    </source>
</evidence>
<dbReference type="EMBL" id="GHWJ01010642">
    <property type="protein sequence ID" value="NOV43379.1"/>
    <property type="molecule type" value="Transcribed_RNA"/>
</dbReference>
<dbReference type="AlphaFoldDB" id="A0A6M2DB89"/>
<name>A0A6M2DB89_RHIMP</name>
<protein>
    <submittedName>
        <fullName evidence="2">Putative secreted protein</fullName>
    </submittedName>
</protein>